<dbReference type="CDD" id="cd00009">
    <property type="entry name" value="AAA"/>
    <property type="match status" value="1"/>
</dbReference>
<comment type="caution">
    <text evidence="5">The sequence shown here is derived from an EMBL/GenBank/DDBJ whole genome shotgun (WGS) entry which is preliminary data.</text>
</comment>
<dbReference type="GO" id="GO:0005524">
    <property type="term" value="F:ATP binding"/>
    <property type="evidence" value="ECO:0007669"/>
    <property type="project" value="UniProtKB-KW"/>
</dbReference>
<keyword evidence="1" id="KW-0547">Nucleotide-binding</keyword>
<dbReference type="OrthoDB" id="26838at2759"/>
<evidence type="ECO:0000259" key="4">
    <source>
        <dbReference type="SMART" id="SM00382"/>
    </source>
</evidence>
<dbReference type="Pfam" id="PF19568">
    <property type="entry name" value="Spore_III_AA"/>
    <property type="match status" value="1"/>
</dbReference>
<evidence type="ECO:0000256" key="1">
    <source>
        <dbReference type="ARBA" id="ARBA00022741"/>
    </source>
</evidence>
<protein>
    <recommendedName>
        <fullName evidence="4">AAA+ ATPase domain-containing protein</fullName>
    </recommendedName>
</protein>
<evidence type="ECO:0000313" key="6">
    <source>
        <dbReference type="Proteomes" id="UP000751190"/>
    </source>
</evidence>
<dbReference type="AlphaFoldDB" id="A0A8J5XQ77"/>
<dbReference type="PANTHER" id="PTHR20953:SF3">
    <property type="entry name" value="P-LOOP CONTAINING NUCLEOSIDE TRIPHOSPHATE HYDROLASES SUPERFAMILY PROTEIN"/>
    <property type="match status" value="1"/>
</dbReference>
<dbReference type="InterPro" id="IPR003593">
    <property type="entry name" value="AAA+_ATPase"/>
</dbReference>
<feature type="compositionally biased region" description="Gly residues" evidence="3">
    <location>
        <begin position="15"/>
        <end position="26"/>
    </location>
</feature>
<dbReference type="OMA" id="WHRISWI"/>
<reference evidence="5" key="1">
    <citation type="submission" date="2021-05" db="EMBL/GenBank/DDBJ databases">
        <title>The genome of the haptophyte Pavlova lutheri (Diacronema luteri, Pavlovales) - a model for lipid biosynthesis in eukaryotic algae.</title>
        <authorList>
            <person name="Hulatt C.J."/>
            <person name="Posewitz M.C."/>
        </authorList>
    </citation>
    <scope>NUCLEOTIDE SEQUENCE</scope>
    <source>
        <strain evidence="5">NIVA-4/92</strain>
    </source>
</reference>
<sequence length="500" mass="52233">MERETAARPHHRGGRGWGGRGGGRGGDAGHHATPRLVQYVETRTRVAWALADPTAAPRAEQDAANRADMQLLFDRLPDGPMRASIAEAVAHAFREHGHVLKELYLAFGRRCELVFATAAGGSSLVLRSNELVDDEHLRPFAPLFDGLGAHARRTGVDGTLHRISRSVHTIRGGTCAITARVGRTIQGHVLPLLAGGSPIGSEAEASRAVAELASRSLLLIGTPNTGKTTALRELARLLSLGDARVVVIVDKSLEIAGTAVVPHGAIGNARVLTAESSAHQHKAMLEAVENQSPDFVVIDEISSKEECQAARTIAGRGVALVASVHGDSLAGLLADAERSVLLGGVQAVTLSAREAEARPDRRRTVQKRYGAPVFGAAVELRSFADCVVHADVQGAIDALLDHAPVGAAWHRVEGHAVSSTPVVAVPCEGRAPAYAALACGERVAADTDFAAQTVGNVPVASGGVLEWRALTEASPRVYSRVSPAPGEGGLEAMGAAFTFA</sequence>
<feature type="region of interest" description="Disordered" evidence="3">
    <location>
        <begin position="1"/>
        <end position="31"/>
    </location>
</feature>
<organism evidence="5 6">
    <name type="scientific">Diacronema lutheri</name>
    <name type="common">Unicellular marine alga</name>
    <name type="synonym">Monochrysis lutheri</name>
    <dbReference type="NCBI Taxonomy" id="2081491"/>
    <lineage>
        <taxon>Eukaryota</taxon>
        <taxon>Haptista</taxon>
        <taxon>Haptophyta</taxon>
        <taxon>Pavlovophyceae</taxon>
        <taxon>Pavlovales</taxon>
        <taxon>Pavlovaceae</taxon>
        <taxon>Diacronema</taxon>
    </lineage>
</organism>
<dbReference type="EMBL" id="JAGTXO010000004">
    <property type="protein sequence ID" value="KAG8468209.1"/>
    <property type="molecule type" value="Genomic_DNA"/>
</dbReference>
<feature type="domain" description="AAA+ ATPase" evidence="4">
    <location>
        <begin position="213"/>
        <end position="347"/>
    </location>
</feature>
<dbReference type="Gene3D" id="3.40.50.300">
    <property type="entry name" value="P-loop containing nucleotide triphosphate hydrolases"/>
    <property type="match status" value="1"/>
</dbReference>
<proteinExistence type="predicted"/>
<keyword evidence="2" id="KW-0067">ATP-binding</keyword>
<keyword evidence="6" id="KW-1185">Reference proteome</keyword>
<evidence type="ECO:0000256" key="3">
    <source>
        <dbReference type="SAM" id="MobiDB-lite"/>
    </source>
</evidence>
<dbReference type="InterPro" id="IPR027417">
    <property type="entry name" value="P-loop_NTPase"/>
</dbReference>
<dbReference type="Proteomes" id="UP000751190">
    <property type="component" value="Unassembled WGS sequence"/>
</dbReference>
<dbReference type="PANTHER" id="PTHR20953">
    <property type="entry name" value="KINASE-RELATED"/>
    <property type="match status" value="1"/>
</dbReference>
<dbReference type="InterPro" id="IPR045735">
    <property type="entry name" value="Spore_III_AA_AAA+_ATPase"/>
</dbReference>
<evidence type="ECO:0000256" key="2">
    <source>
        <dbReference type="ARBA" id="ARBA00022840"/>
    </source>
</evidence>
<dbReference type="SUPFAM" id="SSF52540">
    <property type="entry name" value="P-loop containing nucleoside triphosphate hydrolases"/>
    <property type="match status" value="1"/>
</dbReference>
<dbReference type="SMART" id="SM00382">
    <property type="entry name" value="AAA"/>
    <property type="match status" value="1"/>
</dbReference>
<evidence type="ECO:0000313" key="5">
    <source>
        <dbReference type="EMBL" id="KAG8468209.1"/>
    </source>
</evidence>
<name>A0A8J5XQ77_DIALT</name>
<gene>
    <name evidence="5" type="ORF">KFE25_013292</name>
</gene>
<accession>A0A8J5XQ77</accession>